<feature type="transmembrane region" description="Helical" evidence="9">
    <location>
        <begin position="217"/>
        <end position="240"/>
    </location>
</feature>
<proteinExistence type="predicted"/>
<dbReference type="InterPro" id="IPR013014">
    <property type="entry name" value="PTS_EIIC_2"/>
</dbReference>
<dbReference type="PROSITE" id="PS51104">
    <property type="entry name" value="PTS_EIIC_TYPE_2"/>
    <property type="match status" value="1"/>
</dbReference>
<feature type="transmembrane region" description="Helical" evidence="9">
    <location>
        <begin position="345"/>
        <end position="364"/>
    </location>
</feature>
<organism evidence="11 12">
    <name type="scientific">Fructobacillus ficulneus</name>
    <dbReference type="NCBI Taxonomy" id="157463"/>
    <lineage>
        <taxon>Bacteria</taxon>
        <taxon>Bacillati</taxon>
        <taxon>Bacillota</taxon>
        <taxon>Bacilli</taxon>
        <taxon>Lactobacillales</taxon>
        <taxon>Lactobacillaceae</taxon>
        <taxon>Fructobacillus</taxon>
    </lineage>
</organism>
<dbReference type="GO" id="GO:0005886">
    <property type="term" value="C:plasma membrane"/>
    <property type="evidence" value="ECO:0007669"/>
    <property type="project" value="UniProtKB-SubCell"/>
</dbReference>
<accession>A0A0K8MI96</accession>
<protein>
    <submittedName>
        <fullName evidence="11">PTS system galactitol-specific IIC component</fullName>
    </submittedName>
</protein>
<feature type="transmembrane region" description="Helical" evidence="9">
    <location>
        <begin position="320"/>
        <end position="339"/>
    </location>
</feature>
<gene>
    <name evidence="11" type="ORF">FFIC_282950</name>
</gene>
<feature type="transmembrane region" description="Helical" evidence="9">
    <location>
        <begin position="34"/>
        <end position="56"/>
    </location>
</feature>
<sequence length="470" mass="51605">MKIFMEIVTTLGHSVVIPLIILLVALAMRVHWKTAVQAAILVGVALTGFGWLISIFTPAVTKVLQGLIATTGLNLPVADTGWQSAPLVAFKSPVGITFFLVGLLAEVVLFLIGYTRVFFATNLWQNWGFMVWGTVAYVVTGQFWLSLGLCFFLMGLALFLAEVQADRYADYYQVPNGTTASMHNIENVVPAILLDPLWNRLGLNKKTLTPAQLKEKLGLLGEPTMIGLLLGLILGTLANFSHLQTLAGWGASLTFAVQLATVMTIFPMIAKLFGQAFRPLTSEISKRYQDQLKNQGQHGKKGPRLWFMAVDDGLGYGEEATLIAGMVLMPIMLVIAMVIPGNKMIPIVDLIALPFMVESIVAIHRGNLTKIVATGMVWLTLGLYAGSAMAPYYTETLHQYGVVLATGAALVISYNVMARPLTTVLFMIWISGNWAWLAVLVLIYLTAVIYLHLHRQDIWSYLKKMSDKNA</sequence>
<keyword evidence="2" id="KW-0813">Transport</keyword>
<evidence type="ECO:0000256" key="4">
    <source>
        <dbReference type="ARBA" id="ARBA00022597"/>
    </source>
</evidence>
<keyword evidence="12" id="KW-1185">Reference proteome</keyword>
<feature type="transmembrane region" description="Helical" evidence="9">
    <location>
        <begin position="94"/>
        <end position="115"/>
    </location>
</feature>
<feature type="transmembrane region" description="Helical" evidence="9">
    <location>
        <begin position="424"/>
        <end position="453"/>
    </location>
</feature>
<dbReference type="STRING" id="157463.GCA_001047075_01178"/>
<evidence type="ECO:0000256" key="7">
    <source>
        <dbReference type="ARBA" id="ARBA00022989"/>
    </source>
</evidence>
<dbReference type="PANTHER" id="PTHR37324">
    <property type="entry name" value="PTS SYSTEM GALACTITOL-SPECIFIC EIIC COMPONENT"/>
    <property type="match status" value="1"/>
</dbReference>
<feature type="transmembrane region" description="Helical" evidence="9">
    <location>
        <begin position="399"/>
        <end position="417"/>
    </location>
</feature>
<keyword evidence="4" id="KW-0762">Sugar transport</keyword>
<evidence type="ECO:0000256" key="8">
    <source>
        <dbReference type="ARBA" id="ARBA00023136"/>
    </source>
</evidence>
<feature type="transmembrane region" description="Helical" evidence="9">
    <location>
        <begin position="246"/>
        <end position="270"/>
    </location>
</feature>
<evidence type="ECO:0000256" key="5">
    <source>
        <dbReference type="ARBA" id="ARBA00022683"/>
    </source>
</evidence>
<dbReference type="GO" id="GO:0009401">
    <property type="term" value="P:phosphoenolpyruvate-dependent sugar phosphotransferase system"/>
    <property type="evidence" value="ECO:0007669"/>
    <property type="project" value="UniProtKB-KW"/>
</dbReference>
<dbReference type="PANTHER" id="PTHR37324:SF2">
    <property type="entry name" value="PTS SYSTEM GALACTITOL-SPECIFIC EIIC COMPONENT"/>
    <property type="match status" value="1"/>
</dbReference>
<dbReference type="InterPro" id="IPR013853">
    <property type="entry name" value="EIIC-GAT"/>
</dbReference>
<keyword evidence="3" id="KW-1003">Cell membrane</keyword>
<dbReference type="GO" id="GO:0015577">
    <property type="term" value="F:galactitol transmembrane transporter activity"/>
    <property type="evidence" value="ECO:0007669"/>
    <property type="project" value="InterPro"/>
</dbReference>
<dbReference type="EMBL" id="DF968005">
    <property type="protein sequence ID" value="GAP00281.1"/>
    <property type="molecule type" value="Genomic_DNA"/>
</dbReference>
<keyword evidence="6 9" id="KW-0812">Transmembrane</keyword>
<reference evidence="11 12" key="1">
    <citation type="journal article" date="2015" name="BMC Genomics">
        <title>Comparative genomics of Fructobacillus spp. and Leuconostoc spp. reveals niche-specific evolution of Fructobacillus spp.</title>
        <authorList>
            <person name="Endo A."/>
            <person name="Tanizawa Y."/>
            <person name="Tanaka N."/>
            <person name="Maeno S."/>
            <person name="Kumar H."/>
            <person name="Shiwa Y."/>
            <person name="Okada S."/>
            <person name="Yoshikawa H."/>
            <person name="Dicks L."/>
            <person name="Nakagawa J."/>
            <person name="Arita M."/>
        </authorList>
    </citation>
    <scope>NUCLEOTIDE SEQUENCE [LARGE SCALE GENOMIC DNA]</scope>
    <source>
        <strain evidence="11 12">JCM 12225</strain>
    </source>
</reference>
<name>A0A0K8MI96_9LACO</name>
<dbReference type="InterPro" id="IPR004703">
    <property type="entry name" value="PTS_sugar-sp_permease"/>
</dbReference>
<comment type="subcellular location">
    <subcellularLocation>
        <location evidence="1">Cell membrane</location>
        <topology evidence="1">Multi-pass membrane protein</topology>
    </subcellularLocation>
</comment>
<keyword evidence="5" id="KW-0598">Phosphotransferase system</keyword>
<feature type="domain" description="PTS EIIC type-2" evidence="10">
    <location>
        <begin position="5"/>
        <end position="452"/>
    </location>
</feature>
<keyword evidence="8 9" id="KW-0472">Membrane</keyword>
<evidence type="ECO:0000256" key="1">
    <source>
        <dbReference type="ARBA" id="ARBA00004651"/>
    </source>
</evidence>
<feature type="transmembrane region" description="Helical" evidence="9">
    <location>
        <begin position="7"/>
        <end position="28"/>
    </location>
</feature>
<keyword evidence="7 9" id="KW-1133">Transmembrane helix</keyword>
<evidence type="ECO:0000256" key="2">
    <source>
        <dbReference type="ARBA" id="ARBA00022448"/>
    </source>
</evidence>
<dbReference type="OrthoDB" id="9787936at2"/>
<feature type="transmembrane region" description="Helical" evidence="9">
    <location>
        <begin position="135"/>
        <end position="161"/>
    </location>
</feature>
<feature type="transmembrane region" description="Helical" evidence="9">
    <location>
        <begin position="371"/>
        <end position="393"/>
    </location>
</feature>
<dbReference type="Proteomes" id="UP000253891">
    <property type="component" value="Unassembled WGS sequence"/>
</dbReference>
<dbReference type="PIRSF" id="PIRSF006304">
    <property type="entry name" value="GatC"/>
    <property type="match status" value="1"/>
</dbReference>
<dbReference type="AlphaFoldDB" id="A0A0K8MI96"/>
<evidence type="ECO:0000259" key="10">
    <source>
        <dbReference type="PROSITE" id="PS51104"/>
    </source>
</evidence>
<evidence type="ECO:0000256" key="9">
    <source>
        <dbReference type="SAM" id="Phobius"/>
    </source>
</evidence>
<evidence type="ECO:0000256" key="6">
    <source>
        <dbReference type="ARBA" id="ARBA00022692"/>
    </source>
</evidence>
<evidence type="ECO:0000313" key="12">
    <source>
        <dbReference type="Proteomes" id="UP000253891"/>
    </source>
</evidence>
<evidence type="ECO:0000256" key="3">
    <source>
        <dbReference type="ARBA" id="ARBA00022475"/>
    </source>
</evidence>
<dbReference type="Pfam" id="PF03611">
    <property type="entry name" value="EIIC-GAT"/>
    <property type="match status" value="1"/>
</dbReference>
<evidence type="ECO:0000313" key="11">
    <source>
        <dbReference type="EMBL" id="GAP00281.1"/>
    </source>
</evidence>
<dbReference type="RefSeq" id="WP_061993599.1">
    <property type="nucleotide sequence ID" value="NZ_DF968005.1"/>
</dbReference>